<dbReference type="PANTHER" id="PTHR11245:SF6">
    <property type="entry name" value="DUF19 DOMAIN-CONTAINING PROTEIN"/>
    <property type="match status" value="1"/>
</dbReference>
<feature type="chain" id="PRO_5042894841" description="Stanniocalcin-like protein" evidence="5">
    <location>
        <begin position="19"/>
        <end position="199"/>
    </location>
</feature>
<keyword evidence="7" id="KW-1185">Reference proteome</keyword>
<evidence type="ECO:0008006" key="8">
    <source>
        <dbReference type="Google" id="ProtNLM"/>
    </source>
</evidence>
<sequence>MGVVQTLAMLLGLSSATALFFDRSNTVANANGQPIDEQCIAHGEAGNCEFYDCFEQRLSCGASGYMKKFGTPYCDRFQRSLSTFTPQGQAFVNGSSQCLTKALLPYYRQDQVDCHRLSHEAFDVVSSCYASNGFCVVLKDNAPVFMDIYQPKHLFQSGALKIWREILEVTYKCDPERYHSFANTAFNLLSKAVNYFTSF</sequence>
<keyword evidence="5" id="KW-0732">Signal</keyword>
<reference evidence="6 7" key="1">
    <citation type="submission" date="2024-02" db="EMBL/GenBank/DDBJ databases">
        <title>Chromosome-scale genome assembly of the rough periwinkle Littorina saxatilis.</title>
        <authorList>
            <person name="De Jode A."/>
            <person name="Faria R."/>
            <person name="Formenti G."/>
            <person name="Sims Y."/>
            <person name="Smith T.P."/>
            <person name="Tracey A."/>
            <person name="Wood J.M.D."/>
            <person name="Zagrodzka Z.B."/>
            <person name="Johannesson K."/>
            <person name="Butlin R.K."/>
            <person name="Leder E.H."/>
        </authorList>
    </citation>
    <scope>NUCLEOTIDE SEQUENCE [LARGE SCALE GENOMIC DNA]</scope>
    <source>
        <strain evidence="6">Snail1</strain>
        <tissue evidence="6">Muscle</tissue>
    </source>
</reference>
<comment type="caution">
    <text evidence="6">The sequence shown here is derived from an EMBL/GenBank/DDBJ whole genome shotgun (WGS) entry which is preliminary data.</text>
</comment>
<keyword evidence="4" id="KW-1015">Disulfide bond</keyword>
<dbReference type="AlphaFoldDB" id="A0AAN9G6Q1"/>
<evidence type="ECO:0000313" key="7">
    <source>
        <dbReference type="Proteomes" id="UP001374579"/>
    </source>
</evidence>
<dbReference type="PANTHER" id="PTHR11245">
    <property type="entry name" value="STANNIOCALCIN"/>
    <property type="match status" value="1"/>
</dbReference>
<dbReference type="Pfam" id="PF03298">
    <property type="entry name" value="Stanniocalcin"/>
    <property type="match status" value="1"/>
</dbReference>
<organism evidence="6 7">
    <name type="scientific">Littorina saxatilis</name>
    <dbReference type="NCBI Taxonomy" id="31220"/>
    <lineage>
        <taxon>Eukaryota</taxon>
        <taxon>Metazoa</taxon>
        <taxon>Spiralia</taxon>
        <taxon>Lophotrochozoa</taxon>
        <taxon>Mollusca</taxon>
        <taxon>Gastropoda</taxon>
        <taxon>Caenogastropoda</taxon>
        <taxon>Littorinimorpha</taxon>
        <taxon>Littorinoidea</taxon>
        <taxon>Littorinidae</taxon>
        <taxon>Littorina</taxon>
    </lineage>
</organism>
<dbReference type="GO" id="GO:0005179">
    <property type="term" value="F:hormone activity"/>
    <property type="evidence" value="ECO:0007669"/>
    <property type="project" value="UniProtKB-KW"/>
</dbReference>
<dbReference type="EMBL" id="JBAMIC010000013">
    <property type="protein sequence ID" value="KAK7097548.1"/>
    <property type="molecule type" value="Genomic_DNA"/>
</dbReference>
<feature type="signal peptide" evidence="5">
    <location>
        <begin position="1"/>
        <end position="18"/>
    </location>
</feature>
<evidence type="ECO:0000256" key="2">
    <source>
        <dbReference type="ARBA" id="ARBA00011748"/>
    </source>
</evidence>
<evidence type="ECO:0000313" key="6">
    <source>
        <dbReference type="EMBL" id="KAK7097548.1"/>
    </source>
</evidence>
<evidence type="ECO:0000256" key="4">
    <source>
        <dbReference type="ARBA" id="ARBA00023157"/>
    </source>
</evidence>
<proteinExistence type="inferred from homology"/>
<protein>
    <recommendedName>
        <fullName evidence="8">Stanniocalcin-like protein</fullName>
    </recommendedName>
</protein>
<gene>
    <name evidence="6" type="ORF">V1264_004504</name>
</gene>
<evidence type="ECO:0000256" key="5">
    <source>
        <dbReference type="SAM" id="SignalP"/>
    </source>
</evidence>
<comment type="similarity">
    <text evidence="1">Belongs to the stanniocalcin family.</text>
</comment>
<dbReference type="Proteomes" id="UP001374579">
    <property type="component" value="Unassembled WGS sequence"/>
</dbReference>
<name>A0AAN9G6Q1_9CAEN</name>
<evidence type="ECO:0000256" key="3">
    <source>
        <dbReference type="ARBA" id="ARBA00022702"/>
    </source>
</evidence>
<dbReference type="InterPro" id="IPR004978">
    <property type="entry name" value="Stanniocalcin"/>
</dbReference>
<dbReference type="GO" id="GO:0006874">
    <property type="term" value="P:intracellular calcium ion homeostasis"/>
    <property type="evidence" value="ECO:0007669"/>
    <property type="project" value="TreeGrafter"/>
</dbReference>
<accession>A0AAN9G6Q1</accession>
<dbReference type="GO" id="GO:0005615">
    <property type="term" value="C:extracellular space"/>
    <property type="evidence" value="ECO:0007669"/>
    <property type="project" value="TreeGrafter"/>
</dbReference>
<comment type="subunit">
    <text evidence="2">Homodimer; disulfide-linked.</text>
</comment>
<evidence type="ECO:0000256" key="1">
    <source>
        <dbReference type="ARBA" id="ARBA00008693"/>
    </source>
</evidence>
<keyword evidence="3" id="KW-0372">Hormone</keyword>